<sequence>MVRSSVSLLNSKIAWKPPPLEFLKLNVDGAVSKDGLVEDVESLEIFLICSSGSRDCRFDSIKSVVVRHIARGGNVDVDIKMRIA</sequence>
<reference evidence="1 2" key="1">
    <citation type="journal article" date="2024" name="G3 (Bethesda)">
        <title>Genome assembly of Hibiscus sabdariffa L. provides insights into metabolisms of medicinal natural products.</title>
        <authorList>
            <person name="Kim T."/>
        </authorList>
    </citation>
    <scope>NUCLEOTIDE SEQUENCE [LARGE SCALE GENOMIC DNA]</scope>
    <source>
        <strain evidence="1">TK-2024</strain>
        <tissue evidence="1">Old leaves</tissue>
    </source>
</reference>
<comment type="caution">
    <text evidence="1">The sequence shown here is derived from an EMBL/GenBank/DDBJ whole genome shotgun (WGS) entry which is preliminary data.</text>
</comment>
<accession>A0ABR2AT25</accession>
<protein>
    <submittedName>
        <fullName evidence="1">Uncharacterized protein</fullName>
    </submittedName>
</protein>
<evidence type="ECO:0000313" key="1">
    <source>
        <dbReference type="EMBL" id="KAK8496628.1"/>
    </source>
</evidence>
<organism evidence="1 2">
    <name type="scientific">Hibiscus sabdariffa</name>
    <name type="common">roselle</name>
    <dbReference type="NCBI Taxonomy" id="183260"/>
    <lineage>
        <taxon>Eukaryota</taxon>
        <taxon>Viridiplantae</taxon>
        <taxon>Streptophyta</taxon>
        <taxon>Embryophyta</taxon>
        <taxon>Tracheophyta</taxon>
        <taxon>Spermatophyta</taxon>
        <taxon>Magnoliopsida</taxon>
        <taxon>eudicotyledons</taxon>
        <taxon>Gunneridae</taxon>
        <taxon>Pentapetalae</taxon>
        <taxon>rosids</taxon>
        <taxon>malvids</taxon>
        <taxon>Malvales</taxon>
        <taxon>Malvaceae</taxon>
        <taxon>Malvoideae</taxon>
        <taxon>Hibiscus</taxon>
    </lineage>
</organism>
<evidence type="ECO:0000313" key="2">
    <source>
        <dbReference type="Proteomes" id="UP001472677"/>
    </source>
</evidence>
<dbReference type="Proteomes" id="UP001472677">
    <property type="component" value="Unassembled WGS sequence"/>
</dbReference>
<gene>
    <name evidence="1" type="ORF">V6N12_020075</name>
</gene>
<name>A0ABR2AT25_9ROSI</name>
<dbReference type="EMBL" id="JBBPBM010000358">
    <property type="protein sequence ID" value="KAK8496628.1"/>
    <property type="molecule type" value="Genomic_DNA"/>
</dbReference>
<keyword evidence="2" id="KW-1185">Reference proteome</keyword>
<proteinExistence type="predicted"/>